<protein>
    <submittedName>
        <fullName evidence="2">Uncharacterized protein</fullName>
    </submittedName>
</protein>
<gene>
    <name evidence="2" type="ORF">KALB_4933</name>
</gene>
<dbReference type="RefSeq" id="WP_025358314.1">
    <property type="nucleotide sequence ID" value="NZ_CP007155.1"/>
</dbReference>
<keyword evidence="3" id="KW-1185">Reference proteome</keyword>
<dbReference type="STRING" id="1449976.KALB_4933"/>
<name>W5WC14_9PSEU</name>
<sequence>MSSDIHERGQLLAGSIKGGSPDEQKRAAVRWVASNAVDVGDCARLLDMLGLTAEEGRRG</sequence>
<evidence type="ECO:0000256" key="1">
    <source>
        <dbReference type="SAM" id="MobiDB-lite"/>
    </source>
</evidence>
<dbReference type="Proteomes" id="UP000019225">
    <property type="component" value="Chromosome"/>
</dbReference>
<feature type="region of interest" description="Disordered" evidence="1">
    <location>
        <begin position="1"/>
        <end position="25"/>
    </location>
</feature>
<evidence type="ECO:0000313" key="3">
    <source>
        <dbReference type="Proteomes" id="UP000019225"/>
    </source>
</evidence>
<dbReference type="AlphaFoldDB" id="W5WC14"/>
<proteinExistence type="predicted"/>
<dbReference type="OrthoDB" id="4560958at2"/>
<dbReference type="HOGENOM" id="CLU_2954555_0_0_11"/>
<dbReference type="EMBL" id="CP007155">
    <property type="protein sequence ID" value="AHH98295.1"/>
    <property type="molecule type" value="Genomic_DNA"/>
</dbReference>
<accession>W5WC14</accession>
<dbReference type="KEGG" id="kal:KALB_4933"/>
<evidence type="ECO:0000313" key="2">
    <source>
        <dbReference type="EMBL" id="AHH98295.1"/>
    </source>
</evidence>
<reference evidence="2 3" key="1">
    <citation type="journal article" date="2014" name="BMC Genomics">
        <title>Complete genome sequence of producer of the glycopeptide antibiotic Aculeximycin Kutzneria albida DSM 43870T, a representative of minor genus of Pseudonocardiaceae.</title>
        <authorList>
            <person name="Rebets Y."/>
            <person name="Tokovenko B."/>
            <person name="Lushchyk I."/>
            <person name="Ruckert C."/>
            <person name="Zaburannyi N."/>
            <person name="Bechthold A."/>
            <person name="Kalinowski J."/>
            <person name="Luzhetskyy A."/>
        </authorList>
    </citation>
    <scope>NUCLEOTIDE SEQUENCE [LARGE SCALE GENOMIC DNA]</scope>
    <source>
        <strain evidence="2">DSM 43870</strain>
    </source>
</reference>
<organism evidence="2 3">
    <name type="scientific">Kutzneria albida DSM 43870</name>
    <dbReference type="NCBI Taxonomy" id="1449976"/>
    <lineage>
        <taxon>Bacteria</taxon>
        <taxon>Bacillati</taxon>
        <taxon>Actinomycetota</taxon>
        <taxon>Actinomycetes</taxon>
        <taxon>Pseudonocardiales</taxon>
        <taxon>Pseudonocardiaceae</taxon>
        <taxon>Kutzneria</taxon>
    </lineage>
</organism>